<reference evidence="3" key="1">
    <citation type="submission" date="2016-06" db="EMBL/GenBank/DDBJ databases">
        <authorList>
            <person name="Petersen J."/>
            <person name="Sayavedra L."/>
        </authorList>
    </citation>
    <scope>NUCLEOTIDE SEQUENCE [LARGE SCALE GENOMIC DNA]</scope>
    <source>
        <strain evidence="3">BazSymB</strain>
    </source>
</reference>
<dbReference type="EMBL" id="CVUD02000095">
    <property type="protein sequence ID" value="SEH68173.1"/>
    <property type="molecule type" value="Genomic_DNA"/>
</dbReference>
<evidence type="ECO:0000313" key="3">
    <source>
        <dbReference type="Proteomes" id="UP000198559"/>
    </source>
</evidence>
<evidence type="ECO:0000259" key="1">
    <source>
        <dbReference type="Pfam" id="PF22818"/>
    </source>
</evidence>
<dbReference type="SUPFAM" id="SSF54637">
    <property type="entry name" value="Thioesterase/thiol ester dehydrase-isomerase"/>
    <property type="match status" value="1"/>
</dbReference>
<gene>
    <name evidence="2" type="ORF">BAZSYMB_SCAFFOLD00057_3</name>
</gene>
<dbReference type="STRING" id="235205.BAZSYMB_SCAFFOLD00057_3"/>
<dbReference type="InterPro" id="IPR029069">
    <property type="entry name" value="HotDog_dom_sf"/>
</dbReference>
<dbReference type="Gene3D" id="3.10.129.10">
    <property type="entry name" value="Hotdog Thioesterase"/>
    <property type="match status" value="1"/>
</dbReference>
<protein>
    <submittedName>
        <fullName evidence="2">[similarity to] (3R)-hydroxymyristoyl-ACPdehydratase</fullName>
    </submittedName>
</protein>
<dbReference type="AlphaFoldDB" id="A0A1H6K8L2"/>
<name>A0A1H6K8L2_9GAMM</name>
<feature type="domain" description="ApeI dehydratase-like" evidence="1">
    <location>
        <begin position="4"/>
        <end position="86"/>
    </location>
</feature>
<sequence>MILFDFIINNEHPSLPGHFPNNPIVPGAIIIEKVIQKLSELETPKEVTTLLAIKFIKPILPNQKVTILYKNISPTLLSFECSIDGKVSVLGRLSTR</sequence>
<dbReference type="Proteomes" id="UP000198559">
    <property type="component" value="Unassembled WGS sequence"/>
</dbReference>
<proteinExistence type="predicted"/>
<organism evidence="2 3">
    <name type="scientific">Bathymodiolus azoricus thioautotrophic gill symbiont</name>
    <dbReference type="NCBI Taxonomy" id="235205"/>
    <lineage>
        <taxon>Bacteria</taxon>
        <taxon>Pseudomonadati</taxon>
        <taxon>Pseudomonadota</taxon>
        <taxon>Gammaproteobacteria</taxon>
        <taxon>sulfur-oxidizing symbionts</taxon>
    </lineage>
</organism>
<evidence type="ECO:0000313" key="2">
    <source>
        <dbReference type="EMBL" id="SEH68173.1"/>
    </source>
</evidence>
<dbReference type="GO" id="GO:0016829">
    <property type="term" value="F:lyase activity"/>
    <property type="evidence" value="ECO:0007669"/>
    <property type="project" value="UniProtKB-KW"/>
</dbReference>
<dbReference type="RefSeq" id="WP_202776151.1">
    <property type="nucleotide sequence ID" value="NZ_CAESAP020000276.1"/>
</dbReference>
<dbReference type="InterPro" id="IPR054545">
    <property type="entry name" value="ApeI-like"/>
</dbReference>
<dbReference type="Pfam" id="PF22818">
    <property type="entry name" value="ApeI-like"/>
    <property type="match status" value="1"/>
</dbReference>
<accession>A0A1H6K8L2</accession>